<dbReference type="PANTHER" id="PTHR24249">
    <property type="entry name" value="HISTAMINE RECEPTOR-RELATED G-PROTEIN COUPLED RECEPTOR"/>
    <property type="match status" value="1"/>
</dbReference>
<dbReference type="GO" id="GO:0005886">
    <property type="term" value="C:plasma membrane"/>
    <property type="evidence" value="ECO:0007669"/>
    <property type="project" value="UniProtKB-SubCell"/>
</dbReference>
<sequence length="314" mass="35586">VSGNTSFPLTNILTLFHPCYEIDNFRYKFTTPPSTVCVTLYGFLTLLSVVTICRNLLLIISVLYFKQLHTSTNFLILSLAVTDLLVGIIVFPLSMAFTLSSYSFGIYLCTCSILHLCCISVDRYYAVCQPLTYKSKITRHVVVFMITINWSASALIGMAVMIPRLEEKCQECFVDTFIANIVGSILAFYLPIFIMMCIYLKIFFVAQRQARSIQARMKCGATVSKMERKATKTLAIVLGVFLFCWTPFFLSITFQPFINNLGVVPVIETLNWLAMTNSTLNPFIYAFFYIYPASHCENGWLSDTIPVLENIVKL</sequence>
<dbReference type="PANTHER" id="PTHR24249:SF415">
    <property type="entry name" value="TRACE AMINE-ASSOCIATED RECEPTOR 1"/>
    <property type="match status" value="1"/>
</dbReference>
<dbReference type="PROSITE" id="PS00237">
    <property type="entry name" value="G_PROTEIN_RECEP_F1_1"/>
    <property type="match status" value="1"/>
</dbReference>
<dbReference type="PRINTS" id="PR00237">
    <property type="entry name" value="GPCRRHODOPSN"/>
</dbReference>
<comment type="similarity">
    <text evidence="9">Belongs to the G-protein coupled receptor 1 family.</text>
</comment>
<reference evidence="12" key="1">
    <citation type="submission" date="2025-08" db="UniProtKB">
        <authorList>
            <consortium name="Ensembl"/>
        </authorList>
    </citation>
    <scope>IDENTIFICATION</scope>
</reference>
<protein>
    <submittedName>
        <fullName evidence="12">Trace amine associated receptor 1</fullName>
    </submittedName>
</protein>
<keyword evidence="2" id="KW-1003">Cell membrane</keyword>
<dbReference type="InterPro" id="IPR050569">
    <property type="entry name" value="TAAR"/>
</dbReference>
<dbReference type="SUPFAM" id="SSF81321">
    <property type="entry name" value="Family A G protein-coupled receptor-like"/>
    <property type="match status" value="1"/>
</dbReference>
<keyword evidence="7 9" id="KW-0675">Receptor</keyword>
<dbReference type="GeneTree" id="ENSGT00950000182934"/>
<comment type="subcellular location">
    <subcellularLocation>
        <location evidence="1">Cell membrane</location>
        <topology evidence="1">Multi-pass membrane protein</topology>
    </subcellularLocation>
</comment>
<feature type="domain" description="G-protein coupled receptors family 1 profile" evidence="11">
    <location>
        <begin position="54"/>
        <end position="285"/>
    </location>
</feature>
<keyword evidence="5 9" id="KW-0297">G-protein coupled receptor</keyword>
<proteinExistence type="inferred from homology"/>
<evidence type="ECO:0000256" key="1">
    <source>
        <dbReference type="ARBA" id="ARBA00004651"/>
    </source>
</evidence>
<evidence type="ECO:0000256" key="7">
    <source>
        <dbReference type="ARBA" id="ARBA00023170"/>
    </source>
</evidence>
<evidence type="ECO:0000256" key="4">
    <source>
        <dbReference type="ARBA" id="ARBA00022989"/>
    </source>
</evidence>
<dbReference type="Ensembl" id="ENSKMAT00000028067.1">
    <property type="protein sequence ID" value="ENSKMAP00000027721.1"/>
    <property type="gene ID" value="ENSKMAG00000020552.1"/>
</dbReference>
<feature type="transmembrane region" description="Helical" evidence="10">
    <location>
        <begin position="177"/>
        <end position="206"/>
    </location>
</feature>
<dbReference type="SMART" id="SM01381">
    <property type="entry name" value="7TM_GPCR_Srsx"/>
    <property type="match status" value="1"/>
</dbReference>
<keyword evidence="6 10" id="KW-0472">Membrane</keyword>
<feature type="transmembrane region" description="Helical" evidence="10">
    <location>
        <begin position="40"/>
        <end position="65"/>
    </location>
</feature>
<dbReference type="InterPro" id="IPR017452">
    <property type="entry name" value="GPCR_Rhodpsn_7TM"/>
</dbReference>
<accession>A0A3Q3BEF3</accession>
<evidence type="ECO:0000256" key="10">
    <source>
        <dbReference type="SAM" id="Phobius"/>
    </source>
</evidence>
<dbReference type="Pfam" id="PF00001">
    <property type="entry name" value="7tm_1"/>
    <property type="match status" value="1"/>
</dbReference>
<dbReference type="InterPro" id="IPR000276">
    <property type="entry name" value="GPCR_Rhodpsn"/>
</dbReference>
<evidence type="ECO:0000313" key="12">
    <source>
        <dbReference type="Ensembl" id="ENSKMAP00000027721.1"/>
    </source>
</evidence>
<reference evidence="12" key="2">
    <citation type="submission" date="2025-09" db="UniProtKB">
        <authorList>
            <consortium name="Ensembl"/>
        </authorList>
    </citation>
    <scope>IDENTIFICATION</scope>
</reference>
<evidence type="ECO:0000256" key="8">
    <source>
        <dbReference type="ARBA" id="ARBA00023224"/>
    </source>
</evidence>
<dbReference type="OMA" id="PASHCEN"/>
<feature type="transmembrane region" description="Helical" evidence="10">
    <location>
        <begin position="234"/>
        <end position="258"/>
    </location>
</feature>
<name>A0A3Q3BEF3_KRYMA</name>
<organism evidence="12 13">
    <name type="scientific">Kryptolebias marmoratus</name>
    <name type="common">Mangrove killifish</name>
    <name type="synonym">Rivulus marmoratus</name>
    <dbReference type="NCBI Taxonomy" id="37003"/>
    <lineage>
        <taxon>Eukaryota</taxon>
        <taxon>Metazoa</taxon>
        <taxon>Chordata</taxon>
        <taxon>Craniata</taxon>
        <taxon>Vertebrata</taxon>
        <taxon>Euteleostomi</taxon>
        <taxon>Actinopterygii</taxon>
        <taxon>Neopterygii</taxon>
        <taxon>Teleostei</taxon>
        <taxon>Neoteleostei</taxon>
        <taxon>Acanthomorphata</taxon>
        <taxon>Ovalentaria</taxon>
        <taxon>Atherinomorphae</taxon>
        <taxon>Cyprinodontiformes</taxon>
        <taxon>Rivulidae</taxon>
        <taxon>Kryptolebias</taxon>
    </lineage>
</organism>
<dbReference type="GO" id="GO:0001594">
    <property type="term" value="F:trace-amine receptor activity"/>
    <property type="evidence" value="ECO:0007669"/>
    <property type="project" value="TreeGrafter"/>
</dbReference>
<keyword evidence="13" id="KW-1185">Reference proteome</keyword>
<evidence type="ECO:0000256" key="3">
    <source>
        <dbReference type="ARBA" id="ARBA00022692"/>
    </source>
</evidence>
<dbReference type="PROSITE" id="PS50262">
    <property type="entry name" value="G_PROTEIN_RECEP_F1_2"/>
    <property type="match status" value="1"/>
</dbReference>
<dbReference type="Gene3D" id="1.20.1070.10">
    <property type="entry name" value="Rhodopsin 7-helix transmembrane proteins"/>
    <property type="match status" value="1"/>
</dbReference>
<evidence type="ECO:0000259" key="11">
    <source>
        <dbReference type="PROSITE" id="PS50262"/>
    </source>
</evidence>
<keyword evidence="8 9" id="KW-0807">Transducer</keyword>
<keyword evidence="3 9" id="KW-0812">Transmembrane</keyword>
<dbReference type="Proteomes" id="UP000264800">
    <property type="component" value="Unplaced"/>
</dbReference>
<evidence type="ECO:0000256" key="5">
    <source>
        <dbReference type="ARBA" id="ARBA00023040"/>
    </source>
</evidence>
<keyword evidence="4 10" id="KW-1133">Transmembrane helix</keyword>
<dbReference type="AlphaFoldDB" id="A0A3Q3BEF3"/>
<feature type="transmembrane region" description="Helical" evidence="10">
    <location>
        <begin position="74"/>
        <end position="96"/>
    </location>
</feature>
<evidence type="ECO:0000256" key="6">
    <source>
        <dbReference type="ARBA" id="ARBA00023136"/>
    </source>
</evidence>
<feature type="transmembrane region" description="Helical" evidence="10">
    <location>
        <begin position="141"/>
        <end position="165"/>
    </location>
</feature>
<evidence type="ECO:0000313" key="13">
    <source>
        <dbReference type="Proteomes" id="UP000264800"/>
    </source>
</evidence>
<feature type="transmembrane region" description="Helical" evidence="10">
    <location>
        <begin position="102"/>
        <end position="121"/>
    </location>
</feature>
<evidence type="ECO:0000256" key="2">
    <source>
        <dbReference type="ARBA" id="ARBA00022475"/>
    </source>
</evidence>
<feature type="transmembrane region" description="Helical" evidence="10">
    <location>
        <begin position="270"/>
        <end position="291"/>
    </location>
</feature>
<evidence type="ECO:0000256" key="9">
    <source>
        <dbReference type="RuleBase" id="RU000688"/>
    </source>
</evidence>